<dbReference type="SUPFAM" id="SSF52058">
    <property type="entry name" value="L domain-like"/>
    <property type="match status" value="1"/>
</dbReference>
<accession>A0A8H7N7D2</accession>
<dbReference type="PANTHER" id="PTHR46652:SF3">
    <property type="entry name" value="LEUCINE-RICH REPEAT-CONTAINING PROTEIN 9"/>
    <property type="match status" value="1"/>
</dbReference>
<gene>
    <name evidence="4" type="ORF">IM811_014704</name>
</gene>
<reference evidence="4" key="1">
    <citation type="submission" date="2020-10" db="EMBL/GenBank/DDBJ databases">
        <title>High-Quality Genome Resource of Clonostachys rosea strain S41 by Oxford Nanopore Long-Read Sequencing.</title>
        <authorList>
            <person name="Wang H."/>
        </authorList>
    </citation>
    <scope>NUCLEOTIDE SEQUENCE</scope>
    <source>
        <strain evidence="4">S41</strain>
    </source>
</reference>
<protein>
    <recommendedName>
        <fullName evidence="6">Protein phosphatase 1 regulatory subunit 7</fullName>
    </recommendedName>
</protein>
<comment type="caution">
    <text evidence="4">The sequence shown here is derived from an EMBL/GenBank/DDBJ whole genome shotgun (WGS) entry which is preliminary data.</text>
</comment>
<feature type="compositionally biased region" description="Basic and acidic residues" evidence="3">
    <location>
        <begin position="7"/>
        <end position="30"/>
    </location>
</feature>
<evidence type="ECO:0000256" key="1">
    <source>
        <dbReference type="ARBA" id="ARBA00022614"/>
    </source>
</evidence>
<dbReference type="PANTHER" id="PTHR46652">
    <property type="entry name" value="LEUCINE-RICH REPEAT AND IQ DOMAIN-CONTAINING PROTEIN 1-RELATED"/>
    <property type="match status" value="1"/>
</dbReference>
<dbReference type="Gene3D" id="3.80.10.10">
    <property type="entry name" value="Ribonuclease Inhibitor"/>
    <property type="match status" value="1"/>
</dbReference>
<dbReference type="InterPro" id="IPR003591">
    <property type="entry name" value="Leu-rich_rpt_typical-subtyp"/>
</dbReference>
<dbReference type="InterPro" id="IPR032675">
    <property type="entry name" value="LRR_dom_sf"/>
</dbReference>
<dbReference type="PROSITE" id="PS51450">
    <property type="entry name" value="LRR"/>
    <property type="match status" value="5"/>
</dbReference>
<evidence type="ECO:0000256" key="3">
    <source>
        <dbReference type="SAM" id="MobiDB-lite"/>
    </source>
</evidence>
<keyword evidence="2" id="KW-0677">Repeat</keyword>
<organism evidence="4 5">
    <name type="scientific">Bionectria ochroleuca</name>
    <name type="common">Gliocladium roseum</name>
    <dbReference type="NCBI Taxonomy" id="29856"/>
    <lineage>
        <taxon>Eukaryota</taxon>
        <taxon>Fungi</taxon>
        <taxon>Dikarya</taxon>
        <taxon>Ascomycota</taxon>
        <taxon>Pezizomycotina</taxon>
        <taxon>Sordariomycetes</taxon>
        <taxon>Hypocreomycetidae</taxon>
        <taxon>Hypocreales</taxon>
        <taxon>Bionectriaceae</taxon>
        <taxon>Clonostachys</taxon>
    </lineage>
</organism>
<dbReference type="Proteomes" id="UP000616885">
    <property type="component" value="Unassembled WGS sequence"/>
</dbReference>
<dbReference type="InterPro" id="IPR001611">
    <property type="entry name" value="Leu-rich_rpt"/>
</dbReference>
<feature type="region of interest" description="Disordered" evidence="3">
    <location>
        <begin position="1"/>
        <end position="66"/>
    </location>
</feature>
<dbReference type="Pfam" id="PF12799">
    <property type="entry name" value="LRR_4"/>
    <property type="match status" value="1"/>
</dbReference>
<dbReference type="SMART" id="SM00365">
    <property type="entry name" value="LRR_SD22"/>
    <property type="match status" value="6"/>
</dbReference>
<evidence type="ECO:0008006" key="6">
    <source>
        <dbReference type="Google" id="ProtNLM"/>
    </source>
</evidence>
<dbReference type="SMART" id="SM00369">
    <property type="entry name" value="LRR_TYP"/>
    <property type="match status" value="2"/>
</dbReference>
<dbReference type="FunFam" id="3.80.10.10:FF:001078">
    <property type="entry name" value="Protein phosphatase PP1 regulatory subunit sds22"/>
    <property type="match status" value="1"/>
</dbReference>
<dbReference type="InterPro" id="IPR025875">
    <property type="entry name" value="Leu-rich_rpt_4"/>
</dbReference>
<dbReference type="InterPro" id="IPR050836">
    <property type="entry name" value="SDS22/Internalin_LRR"/>
</dbReference>
<proteinExistence type="predicted"/>
<sequence length="248" mass="27617">MTSSESKANDGHAHIDVPADHNVTRDEGETSPRITNGKGWDGKLRVPKSALLSNPEALSDPEYSDDENVMEGEEIAADEDLLDGEDPETDEIMCTHSRIRSIASLRLERFKNVARICLRQNSIQELDGLQSLGATLEDLDLYDNLISHMRGLDELSKLKNLDLSFNKVKHIKNIGHMTELKDLFLVANKISRIEGLEGLTKIKNLELGSNRIREIQNLSTLTALEELWLAKNKITELTGLGACRICAC</sequence>
<evidence type="ECO:0000313" key="5">
    <source>
        <dbReference type="Proteomes" id="UP000616885"/>
    </source>
</evidence>
<name>A0A8H7N7D2_BIOOC</name>
<evidence type="ECO:0000313" key="4">
    <source>
        <dbReference type="EMBL" id="KAF9750484.1"/>
    </source>
</evidence>
<evidence type="ECO:0000256" key="2">
    <source>
        <dbReference type="ARBA" id="ARBA00022737"/>
    </source>
</evidence>
<dbReference type="AlphaFoldDB" id="A0A8H7N7D2"/>
<keyword evidence="1" id="KW-0433">Leucine-rich repeat</keyword>
<dbReference type="EMBL" id="JADCTT010000006">
    <property type="protein sequence ID" value="KAF9750484.1"/>
    <property type="molecule type" value="Genomic_DNA"/>
</dbReference>